<dbReference type="InterPro" id="IPR031148">
    <property type="entry name" value="Plexin"/>
</dbReference>
<protein>
    <recommendedName>
        <fullName evidence="1">Plexin cytoplasmic RasGAP domain-containing protein</fullName>
    </recommendedName>
</protein>
<gene>
    <name evidence="2" type="ORF">FQN60_005721</name>
</gene>
<name>A0A5J5CI17_9PERO</name>
<evidence type="ECO:0000313" key="3">
    <source>
        <dbReference type="Proteomes" id="UP000327493"/>
    </source>
</evidence>
<dbReference type="Pfam" id="PF08337">
    <property type="entry name" value="Plexin_cytopl"/>
    <property type="match status" value="1"/>
</dbReference>
<dbReference type="PANTHER" id="PTHR22625">
    <property type="entry name" value="PLEXIN"/>
    <property type="match status" value="1"/>
</dbReference>
<dbReference type="Gene3D" id="1.10.506.10">
    <property type="entry name" value="GTPase Activation - p120gap, domain 1"/>
    <property type="match status" value="1"/>
</dbReference>
<sequence length="74" mass="8539">MQAISDQDMNAYLAEQSRMHMNEFNSMSSLSEIYSYVGKYTEEIVCSLEQDDAARKQRLAFKLEQVVAFMSLES</sequence>
<dbReference type="AlphaFoldDB" id="A0A5J5CI17"/>
<dbReference type="GO" id="GO:0030334">
    <property type="term" value="P:regulation of cell migration"/>
    <property type="evidence" value="ECO:0007669"/>
    <property type="project" value="TreeGrafter"/>
</dbReference>
<dbReference type="GO" id="GO:0002116">
    <property type="term" value="C:semaphorin receptor complex"/>
    <property type="evidence" value="ECO:0007669"/>
    <property type="project" value="TreeGrafter"/>
</dbReference>
<dbReference type="InterPro" id="IPR008936">
    <property type="entry name" value="Rho_GTPase_activation_prot"/>
</dbReference>
<comment type="caution">
    <text evidence="2">The sequence shown here is derived from an EMBL/GenBank/DDBJ whole genome shotgun (WGS) entry which is preliminary data.</text>
</comment>
<dbReference type="InterPro" id="IPR013548">
    <property type="entry name" value="Plexin_cytoplasmic_RasGAP_dom"/>
</dbReference>
<proteinExistence type="predicted"/>
<keyword evidence="3" id="KW-1185">Reference proteome</keyword>
<dbReference type="GO" id="GO:0017154">
    <property type="term" value="F:semaphorin receptor activity"/>
    <property type="evidence" value="ECO:0007669"/>
    <property type="project" value="InterPro"/>
</dbReference>
<dbReference type="GO" id="GO:0005886">
    <property type="term" value="C:plasma membrane"/>
    <property type="evidence" value="ECO:0007669"/>
    <property type="project" value="TreeGrafter"/>
</dbReference>
<dbReference type="EMBL" id="VOFY01000023">
    <property type="protein sequence ID" value="KAA8580186.1"/>
    <property type="molecule type" value="Genomic_DNA"/>
</dbReference>
<dbReference type="PANTHER" id="PTHR22625:SF34">
    <property type="entry name" value="PLEXIN-A4"/>
    <property type="match status" value="1"/>
</dbReference>
<dbReference type="Proteomes" id="UP000327493">
    <property type="component" value="Chromosome 23"/>
</dbReference>
<evidence type="ECO:0000313" key="2">
    <source>
        <dbReference type="EMBL" id="KAA8580186.1"/>
    </source>
</evidence>
<feature type="domain" description="Plexin cytoplasmic RasGAP" evidence="1">
    <location>
        <begin position="1"/>
        <end position="44"/>
    </location>
</feature>
<reference evidence="2 3" key="1">
    <citation type="submission" date="2019-08" db="EMBL/GenBank/DDBJ databases">
        <title>A chromosome-level genome assembly, high-density linkage maps, and genome scans reveal the genomic architecture of hybrid incompatibilities underlying speciation via character displacement in darters (Percidae: Etheostominae).</title>
        <authorList>
            <person name="Moran R.L."/>
            <person name="Catchen J.M."/>
            <person name="Fuller R.C."/>
        </authorList>
    </citation>
    <scope>NUCLEOTIDE SEQUENCE [LARGE SCALE GENOMIC DNA]</scope>
    <source>
        <strain evidence="2">EspeVRDwgs_2016</strain>
        <tissue evidence="2">Muscle</tissue>
    </source>
</reference>
<accession>A0A5J5CI17</accession>
<evidence type="ECO:0000259" key="1">
    <source>
        <dbReference type="Pfam" id="PF08337"/>
    </source>
</evidence>
<organism evidence="2 3">
    <name type="scientific">Etheostoma spectabile</name>
    <name type="common">orangethroat darter</name>
    <dbReference type="NCBI Taxonomy" id="54343"/>
    <lineage>
        <taxon>Eukaryota</taxon>
        <taxon>Metazoa</taxon>
        <taxon>Chordata</taxon>
        <taxon>Craniata</taxon>
        <taxon>Vertebrata</taxon>
        <taxon>Euteleostomi</taxon>
        <taxon>Actinopterygii</taxon>
        <taxon>Neopterygii</taxon>
        <taxon>Teleostei</taxon>
        <taxon>Neoteleostei</taxon>
        <taxon>Acanthomorphata</taxon>
        <taxon>Eupercaria</taxon>
        <taxon>Perciformes</taxon>
        <taxon>Percoidei</taxon>
        <taxon>Percidae</taxon>
        <taxon>Etheostomatinae</taxon>
        <taxon>Etheostoma</taxon>
    </lineage>
</organism>